<feature type="region of interest" description="Disordered" evidence="1">
    <location>
        <begin position="1"/>
        <end position="44"/>
    </location>
</feature>
<evidence type="ECO:0000256" key="1">
    <source>
        <dbReference type="SAM" id="MobiDB-lite"/>
    </source>
</evidence>
<name>A0ABS8A2C6_9FLAO</name>
<accession>A0ABS8A2C6</accession>
<proteinExistence type="predicted"/>
<evidence type="ECO:0000313" key="3">
    <source>
        <dbReference type="Proteomes" id="UP000618240"/>
    </source>
</evidence>
<evidence type="ECO:0000313" key="2">
    <source>
        <dbReference type="EMBL" id="MCA6068098.1"/>
    </source>
</evidence>
<reference evidence="2 3" key="1">
    <citation type="submission" date="2021-09" db="EMBL/GenBank/DDBJ databases">
        <title>Genome sequencing and assembly of Chryseobacterium sp. RG1.</title>
        <authorList>
            <person name="Chhetri G."/>
        </authorList>
    </citation>
    <scope>NUCLEOTIDE SEQUENCE [LARGE SCALE GENOMIC DNA]</scope>
    <source>
        <strain evidence="2 3">RG1</strain>
    </source>
</reference>
<organism evidence="2 3">
    <name type="scientific">Chryseobacterium tagetis</name>
    <dbReference type="NCBI Taxonomy" id="2801334"/>
    <lineage>
        <taxon>Bacteria</taxon>
        <taxon>Pseudomonadati</taxon>
        <taxon>Bacteroidota</taxon>
        <taxon>Flavobacteriia</taxon>
        <taxon>Flavobacteriales</taxon>
        <taxon>Weeksellaceae</taxon>
        <taxon>Chryseobacterium group</taxon>
        <taxon>Chryseobacterium</taxon>
    </lineage>
</organism>
<comment type="caution">
    <text evidence="2">The sequence shown here is derived from an EMBL/GenBank/DDBJ whole genome shotgun (WGS) entry which is preliminary data.</text>
</comment>
<sequence length="79" mass="9273">MDTNRFKASHDFSNIQKNLSHNRRFQATSHSPQADMKNQNQESTKNAFVTHAPKTAKEVWMEIQEMNSGSWNRHKDDKK</sequence>
<feature type="compositionally biased region" description="Basic and acidic residues" evidence="1">
    <location>
        <begin position="1"/>
        <end position="10"/>
    </location>
</feature>
<dbReference type="EMBL" id="JAERSE020000003">
    <property type="protein sequence ID" value="MCA6068098.1"/>
    <property type="molecule type" value="Genomic_DNA"/>
</dbReference>
<dbReference type="Proteomes" id="UP000618240">
    <property type="component" value="Unassembled WGS sequence"/>
</dbReference>
<feature type="compositionally biased region" description="Polar residues" evidence="1">
    <location>
        <begin position="11"/>
        <end position="44"/>
    </location>
</feature>
<gene>
    <name evidence="2" type="ORF">JI747_012960</name>
</gene>
<protein>
    <submittedName>
        <fullName evidence="2">Prevent-host-death protein</fullName>
    </submittedName>
</protein>
<keyword evidence="3" id="KW-1185">Reference proteome</keyword>
<dbReference type="RefSeq" id="WP_225689317.1">
    <property type="nucleotide sequence ID" value="NZ_JAERSE020000003.1"/>
</dbReference>